<evidence type="ECO:0000313" key="2">
    <source>
        <dbReference type="EMBL" id="KAK7737316.1"/>
    </source>
</evidence>
<dbReference type="Proteomes" id="UP001320245">
    <property type="component" value="Unassembled WGS sequence"/>
</dbReference>
<reference evidence="2 3" key="1">
    <citation type="journal article" date="2023" name="PLoS ONE">
        <title>Cytospora paraplurivora sp. nov. isolated from orchards with fruit tree decline syndrome in Ontario, Canada.</title>
        <authorList>
            <person name="Ilyukhin E."/>
            <person name="Nguyen H.D.T."/>
            <person name="Castle A.J."/>
            <person name="Ellouze W."/>
        </authorList>
    </citation>
    <scope>NUCLEOTIDE SEQUENCE [LARGE SCALE GENOMIC DNA]</scope>
    <source>
        <strain evidence="2 3">FDS-564</strain>
    </source>
</reference>
<evidence type="ECO:0000256" key="1">
    <source>
        <dbReference type="SAM" id="MobiDB-lite"/>
    </source>
</evidence>
<dbReference type="AlphaFoldDB" id="A0AAN9U4E2"/>
<accession>A0AAN9U4E2</accession>
<gene>
    <name evidence="2" type="ORF">SLS53_006619</name>
</gene>
<dbReference type="EMBL" id="JAJSPL020000030">
    <property type="protein sequence ID" value="KAK7737316.1"/>
    <property type="molecule type" value="Genomic_DNA"/>
</dbReference>
<evidence type="ECO:0000313" key="3">
    <source>
        <dbReference type="Proteomes" id="UP001320245"/>
    </source>
</evidence>
<feature type="region of interest" description="Disordered" evidence="1">
    <location>
        <begin position="25"/>
        <end position="66"/>
    </location>
</feature>
<organism evidence="2 3">
    <name type="scientific">Cytospora paraplurivora</name>
    <dbReference type="NCBI Taxonomy" id="2898453"/>
    <lineage>
        <taxon>Eukaryota</taxon>
        <taxon>Fungi</taxon>
        <taxon>Dikarya</taxon>
        <taxon>Ascomycota</taxon>
        <taxon>Pezizomycotina</taxon>
        <taxon>Sordariomycetes</taxon>
        <taxon>Sordariomycetidae</taxon>
        <taxon>Diaporthales</taxon>
        <taxon>Cytosporaceae</taxon>
        <taxon>Cytospora</taxon>
    </lineage>
</organism>
<name>A0AAN9U4E2_9PEZI</name>
<comment type="caution">
    <text evidence="2">The sequence shown here is derived from an EMBL/GenBank/DDBJ whole genome shotgun (WGS) entry which is preliminary data.</text>
</comment>
<feature type="compositionally biased region" description="Acidic residues" evidence="1">
    <location>
        <begin position="34"/>
        <end position="55"/>
    </location>
</feature>
<proteinExistence type="predicted"/>
<sequence>MARKDSAEDLKLDGRVDCMVLDWEGNEMPKPTYEEPDTDREPEVEIGEEDEDDEIQSTVSTGGSWYELGNEDCLLTEERGNWAGQQEWSEW</sequence>
<protein>
    <submittedName>
        <fullName evidence="2">Uncharacterized protein</fullName>
    </submittedName>
</protein>
<keyword evidence="3" id="KW-1185">Reference proteome</keyword>